<dbReference type="GO" id="GO:0008270">
    <property type="term" value="F:zinc ion binding"/>
    <property type="evidence" value="ECO:0007669"/>
    <property type="project" value="InterPro"/>
</dbReference>
<feature type="domain" description="CMP/dCMP-type deaminase" evidence="3">
    <location>
        <begin position="1"/>
        <end position="117"/>
    </location>
</feature>
<dbReference type="InterPro" id="IPR002125">
    <property type="entry name" value="CMP_dCMP_dom"/>
</dbReference>
<dbReference type="InterPro" id="IPR016193">
    <property type="entry name" value="Cytidine_deaminase-like"/>
</dbReference>
<dbReference type="InterPro" id="IPR016192">
    <property type="entry name" value="APOBEC/CMP_deaminase_Zn-bd"/>
</dbReference>
<proteinExistence type="predicted"/>
<dbReference type="PROSITE" id="PS51747">
    <property type="entry name" value="CYT_DCMP_DEAMINASES_2"/>
    <property type="match status" value="1"/>
</dbReference>
<sequence>MKRAVELANENTAAEGEPFCAVLVKEGEIVAEGINELHKVCDVSVHAEMQAIRKRQLETQTVDLSDCIMYASGEPCPMCLGAMYLSGIKKGYYCLSIEDAAAEENVEKYAYPVLPMV</sequence>
<dbReference type="EMBL" id="FOQE01000008">
    <property type="protein sequence ID" value="SFH63729.1"/>
    <property type="molecule type" value="Genomic_DNA"/>
</dbReference>
<keyword evidence="2" id="KW-0862">Zinc</keyword>
<organism evidence="4 5">
    <name type="scientific">Pisciglobus halotolerans</name>
    <dbReference type="NCBI Taxonomy" id="745365"/>
    <lineage>
        <taxon>Bacteria</taxon>
        <taxon>Bacillati</taxon>
        <taxon>Bacillota</taxon>
        <taxon>Bacilli</taxon>
        <taxon>Lactobacillales</taxon>
        <taxon>Carnobacteriaceae</taxon>
    </lineage>
</organism>
<evidence type="ECO:0000313" key="5">
    <source>
        <dbReference type="Proteomes" id="UP000198668"/>
    </source>
</evidence>
<dbReference type="GO" id="GO:0047974">
    <property type="term" value="F:guanosine deaminase activity"/>
    <property type="evidence" value="ECO:0007669"/>
    <property type="project" value="TreeGrafter"/>
</dbReference>
<accession>A0A1I3BP83</accession>
<evidence type="ECO:0000313" key="4">
    <source>
        <dbReference type="EMBL" id="SFH63729.1"/>
    </source>
</evidence>
<dbReference type="AlphaFoldDB" id="A0A1I3BP83"/>
<dbReference type="PROSITE" id="PS00903">
    <property type="entry name" value="CYT_DCMP_DEAMINASES_1"/>
    <property type="match status" value="1"/>
</dbReference>
<dbReference type="SUPFAM" id="SSF53927">
    <property type="entry name" value="Cytidine deaminase-like"/>
    <property type="match status" value="1"/>
</dbReference>
<dbReference type="RefSeq" id="WP_218147445.1">
    <property type="nucleotide sequence ID" value="NZ_FOQE01000008.1"/>
</dbReference>
<dbReference type="Gene3D" id="3.40.140.10">
    <property type="entry name" value="Cytidine Deaminase, domain 2"/>
    <property type="match status" value="1"/>
</dbReference>
<gene>
    <name evidence="4" type="ORF">SAMN04489868_1087</name>
</gene>
<dbReference type="Proteomes" id="UP000198668">
    <property type="component" value="Unassembled WGS sequence"/>
</dbReference>
<dbReference type="PANTHER" id="PTHR11079">
    <property type="entry name" value="CYTOSINE DEAMINASE FAMILY MEMBER"/>
    <property type="match status" value="1"/>
</dbReference>
<dbReference type="PANTHER" id="PTHR11079:SF161">
    <property type="entry name" value="CMP_DCMP-TYPE DEAMINASE DOMAIN-CONTAINING PROTEIN"/>
    <property type="match status" value="1"/>
</dbReference>
<reference evidence="4 5" key="1">
    <citation type="submission" date="2016-10" db="EMBL/GenBank/DDBJ databases">
        <authorList>
            <person name="de Groot N.N."/>
        </authorList>
    </citation>
    <scope>NUCLEOTIDE SEQUENCE [LARGE SCALE GENOMIC DNA]</scope>
    <source>
        <strain evidence="4 5">DSM 27630</strain>
    </source>
</reference>
<dbReference type="GO" id="GO:0006152">
    <property type="term" value="P:purine nucleoside catabolic process"/>
    <property type="evidence" value="ECO:0007669"/>
    <property type="project" value="TreeGrafter"/>
</dbReference>
<evidence type="ECO:0000256" key="1">
    <source>
        <dbReference type="ARBA" id="ARBA00022723"/>
    </source>
</evidence>
<name>A0A1I3BP83_9LACT</name>
<dbReference type="Pfam" id="PF00383">
    <property type="entry name" value="dCMP_cyt_deam_1"/>
    <property type="match status" value="1"/>
</dbReference>
<keyword evidence="5" id="KW-1185">Reference proteome</keyword>
<dbReference type="CDD" id="cd01285">
    <property type="entry name" value="nucleoside_deaminase"/>
    <property type="match status" value="1"/>
</dbReference>
<keyword evidence="1" id="KW-0479">Metal-binding</keyword>
<protein>
    <submittedName>
        <fullName evidence="4">tRNA(Arg) A34 adenosine deaminase TadA</fullName>
    </submittedName>
</protein>
<evidence type="ECO:0000259" key="3">
    <source>
        <dbReference type="PROSITE" id="PS51747"/>
    </source>
</evidence>
<evidence type="ECO:0000256" key="2">
    <source>
        <dbReference type="ARBA" id="ARBA00022833"/>
    </source>
</evidence>